<evidence type="ECO:0000313" key="2">
    <source>
        <dbReference type="EMBL" id="CAF4544319.1"/>
    </source>
</evidence>
<protein>
    <submittedName>
        <fullName evidence="2">Uncharacterized protein</fullName>
    </submittedName>
</protein>
<organism evidence="2 3">
    <name type="scientific">Didymodactylos carnosus</name>
    <dbReference type="NCBI Taxonomy" id="1234261"/>
    <lineage>
        <taxon>Eukaryota</taxon>
        <taxon>Metazoa</taxon>
        <taxon>Spiralia</taxon>
        <taxon>Gnathifera</taxon>
        <taxon>Rotifera</taxon>
        <taxon>Eurotatoria</taxon>
        <taxon>Bdelloidea</taxon>
        <taxon>Philodinida</taxon>
        <taxon>Philodinidae</taxon>
        <taxon>Didymodactylos</taxon>
    </lineage>
</organism>
<feature type="compositionally biased region" description="Polar residues" evidence="1">
    <location>
        <begin position="25"/>
        <end position="40"/>
    </location>
</feature>
<proteinExistence type="predicted"/>
<evidence type="ECO:0000256" key="1">
    <source>
        <dbReference type="SAM" id="MobiDB-lite"/>
    </source>
</evidence>
<evidence type="ECO:0000313" key="3">
    <source>
        <dbReference type="Proteomes" id="UP000682733"/>
    </source>
</evidence>
<comment type="caution">
    <text evidence="2">The sequence shown here is derived from an EMBL/GenBank/DDBJ whole genome shotgun (WGS) entry which is preliminary data.</text>
</comment>
<dbReference type="Proteomes" id="UP000682733">
    <property type="component" value="Unassembled WGS sequence"/>
</dbReference>
<feature type="region of interest" description="Disordered" evidence="1">
    <location>
        <begin position="1"/>
        <end position="52"/>
    </location>
</feature>
<gene>
    <name evidence="2" type="ORF">TMI583_LOCUS49455</name>
</gene>
<sequence>QRAHLPLATSINRFDNLPGNDTGHTEPQSTADEQMDARSSNHQHHRPRQSSK</sequence>
<accession>A0A8S2YAY9</accession>
<feature type="compositionally biased region" description="Basic residues" evidence="1">
    <location>
        <begin position="41"/>
        <end position="52"/>
    </location>
</feature>
<name>A0A8S2YAY9_9BILA</name>
<dbReference type="AlphaFoldDB" id="A0A8S2YAY9"/>
<dbReference type="EMBL" id="CAJOBA010107998">
    <property type="protein sequence ID" value="CAF4544319.1"/>
    <property type="molecule type" value="Genomic_DNA"/>
</dbReference>
<reference evidence="2" key="1">
    <citation type="submission" date="2021-02" db="EMBL/GenBank/DDBJ databases">
        <authorList>
            <person name="Nowell W R."/>
        </authorList>
    </citation>
    <scope>NUCLEOTIDE SEQUENCE</scope>
</reference>
<feature type="non-terminal residue" evidence="2">
    <location>
        <position position="1"/>
    </location>
</feature>